<protein>
    <submittedName>
        <fullName evidence="1">Uncharacterized protein</fullName>
    </submittedName>
</protein>
<comment type="caution">
    <text evidence="1">The sequence shown here is derived from an EMBL/GenBank/DDBJ whole genome shotgun (WGS) entry which is preliminary data.</text>
</comment>
<keyword evidence="2" id="KW-1185">Reference proteome</keyword>
<dbReference type="Proteomes" id="UP000004619">
    <property type="component" value="Unassembled WGS sequence"/>
</dbReference>
<evidence type="ECO:0000313" key="2">
    <source>
        <dbReference type="Proteomes" id="UP000004619"/>
    </source>
</evidence>
<dbReference type="AlphaFoldDB" id="C7H1E6"/>
<dbReference type="EMBL" id="ACOP02000003">
    <property type="protein sequence ID" value="EEU98156.1"/>
    <property type="molecule type" value="Genomic_DNA"/>
</dbReference>
<dbReference type="HOGENOM" id="CLU_3007585_0_0_9"/>
<name>C7H1E6_FAED2</name>
<gene>
    <name evidence="1" type="ORF">FAEPRAA2165_00084</name>
</gene>
<accession>C7H1E6</accession>
<organism evidence="1 2">
    <name type="scientific">Faecalibacterium duncaniae (strain DSM 17677 / JCM 31915 / A2-165)</name>
    <name type="common">Faecalibacterium prausnitzii</name>
    <dbReference type="NCBI Taxonomy" id="411483"/>
    <lineage>
        <taxon>Bacteria</taxon>
        <taxon>Bacillati</taxon>
        <taxon>Bacillota</taxon>
        <taxon>Clostridia</taxon>
        <taxon>Eubacteriales</taxon>
        <taxon>Oscillospiraceae</taxon>
        <taxon>Faecalibacterium</taxon>
    </lineage>
</organism>
<dbReference type="STRING" id="411483.FAEPRAA2165_00084"/>
<proteinExistence type="predicted"/>
<sequence>MQKGRENYGIYVCATGSGKMGHFGTTGTDTLQPEPHTGRFKTWVYVADTKGRGKAD</sequence>
<evidence type="ECO:0000313" key="1">
    <source>
        <dbReference type="EMBL" id="EEU98156.1"/>
    </source>
</evidence>
<reference evidence="1" key="1">
    <citation type="submission" date="2009-08" db="EMBL/GenBank/DDBJ databases">
        <authorList>
            <person name="Weinstock G."/>
            <person name="Sodergren E."/>
            <person name="Clifton S."/>
            <person name="Fulton L."/>
            <person name="Fulton B."/>
            <person name="Courtney L."/>
            <person name="Fronick C."/>
            <person name="Harrison M."/>
            <person name="Strong C."/>
            <person name="Farmer C."/>
            <person name="Delahaunty K."/>
            <person name="Markovic C."/>
            <person name="Hall O."/>
            <person name="Minx P."/>
            <person name="Tomlinson C."/>
            <person name="Mitreva M."/>
            <person name="Nelson J."/>
            <person name="Hou S."/>
            <person name="Wollam A."/>
            <person name="Pepin K.H."/>
            <person name="Johnson M."/>
            <person name="Bhonagiri V."/>
            <person name="Nash W.E."/>
            <person name="Warren W."/>
            <person name="Chinwalla A."/>
            <person name="Mardis E.R."/>
            <person name="Wilson R.K."/>
        </authorList>
    </citation>
    <scope>NUCLEOTIDE SEQUENCE [LARGE SCALE GENOMIC DNA]</scope>
    <source>
        <strain evidence="1">A2-165</strain>
    </source>
</reference>